<dbReference type="InterPro" id="IPR003797">
    <property type="entry name" value="DegV"/>
</dbReference>
<evidence type="ECO:0000313" key="3">
    <source>
        <dbReference type="Proteomes" id="UP000501676"/>
    </source>
</evidence>
<dbReference type="SUPFAM" id="SSF82549">
    <property type="entry name" value="DAK1/DegV-like"/>
    <property type="match status" value="1"/>
</dbReference>
<dbReference type="InterPro" id="IPR050270">
    <property type="entry name" value="DegV_domain_contain"/>
</dbReference>
<name>A0A6G7B8I6_9LACO</name>
<sequence>MKKIKIVTDSSAQLTIDEINKYDIHIVPLSITFSDKTYTDGVDISREDFVKKMLSADELPKTSQPSIGLFEDVFKDLASDGSHILGIFLTQSLSGTISAAKQAADLLNLGDNITIIDSGLTDRALGLQVLAAAKDLIAGKTLQEITLHIEAIKKNQHLEMMVSNLDNLIKGGRLGSISGKIATLLNIKLVLQMTDGKLSVYKKGRGKKFFKDFEERVLADIEANKNRISEVGISYVDTPDIAAEIAEKIHLINSDINVLSNITSPIISSHAGSGAIAIIYYTE</sequence>
<protein>
    <submittedName>
        <fullName evidence="2">DegV family protein</fullName>
    </submittedName>
</protein>
<dbReference type="Gene3D" id="3.40.50.10170">
    <property type="match status" value="1"/>
</dbReference>
<dbReference type="AlphaFoldDB" id="A0A6G7B8I6"/>
<dbReference type="PANTHER" id="PTHR33434">
    <property type="entry name" value="DEGV DOMAIN-CONTAINING PROTEIN DR_1986-RELATED"/>
    <property type="match status" value="1"/>
</dbReference>
<dbReference type="InterPro" id="IPR043168">
    <property type="entry name" value="DegV_C"/>
</dbReference>
<dbReference type="RefSeq" id="WP_164799154.1">
    <property type="nucleotide sequence ID" value="NZ_CP049225.1"/>
</dbReference>
<dbReference type="PANTHER" id="PTHR33434:SF8">
    <property type="entry name" value="DEGV DOMAIN-CONTAINING PROTEIN SPR1019"/>
    <property type="match status" value="1"/>
</dbReference>
<evidence type="ECO:0000256" key="1">
    <source>
        <dbReference type="ARBA" id="ARBA00023121"/>
    </source>
</evidence>
<organism evidence="2 3">
    <name type="scientific">Lactobacillus iners</name>
    <dbReference type="NCBI Taxonomy" id="147802"/>
    <lineage>
        <taxon>Bacteria</taxon>
        <taxon>Bacillati</taxon>
        <taxon>Bacillota</taxon>
        <taxon>Bacilli</taxon>
        <taxon>Lactobacillales</taxon>
        <taxon>Lactobacillaceae</taxon>
        <taxon>Lactobacillus</taxon>
    </lineage>
</organism>
<evidence type="ECO:0000313" key="2">
    <source>
        <dbReference type="EMBL" id="QIH23777.1"/>
    </source>
</evidence>
<keyword evidence="1" id="KW-0446">Lipid-binding</keyword>
<dbReference type="Gene3D" id="3.30.1180.10">
    <property type="match status" value="1"/>
</dbReference>
<reference evidence="2 3" key="1">
    <citation type="submission" date="2020-02" db="EMBL/GenBank/DDBJ databases">
        <title>Complete genome sequences of six Lactobacillus iners strains isolated from the human vagina.</title>
        <authorList>
            <person name="France M.T."/>
            <person name="Rutt L."/>
            <person name="Narina S."/>
            <person name="Arbaugh S."/>
            <person name="Humphrys M.S."/>
            <person name="Ma B."/>
            <person name="Hayward M.R."/>
            <person name="Relman D."/>
            <person name="Kwon D.S."/>
            <person name="Ravel J."/>
        </authorList>
    </citation>
    <scope>NUCLEOTIDE SEQUENCE [LARGE SCALE GENOMIC DNA]</scope>
    <source>
        <strain evidence="2 3">C0210C1</strain>
    </source>
</reference>
<dbReference type="PROSITE" id="PS51482">
    <property type="entry name" value="DEGV"/>
    <property type="match status" value="1"/>
</dbReference>
<dbReference type="Proteomes" id="UP000501676">
    <property type="component" value="Chromosome"/>
</dbReference>
<proteinExistence type="predicted"/>
<dbReference type="Pfam" id="PF02645">
    <property type="entry name" value="DegV"/>
    <property type="match status" value="1"/>
</dbReference>
<dbReference type="NCBIfam" id="TIGR00762">
    <property type="entry name" value="DegV"/>
    <property type="match status" value="1"/>
</dbReference>
<accession>A0A6G7B8I6</accession>
<dbReference type="EMBL" id="CP049228">
    <property type="protein sequence ID" value="QIH23777.1"/>
    <property type="molecule type" value="Genomic_DNA"/>
</dbReference>
<gene>
    <name evidence="2" type="ORF">G6Z83_03500</name>
</gene>
<dbReference type="GO" id="GO:0008289">
    <property type="term" value="F:lipid binding"/>
    <property type="evidence" value="ECO:0007669"/>
    <property type="project" value="UniProtKB-KW"/>
</dbReference>